<dbReference type="InterPro" id="IPR048020">
    <property type="entry name" value="Transpos_IS3"/>
</dbReference>
<organism evidence="4 5">
    <name type="scientific">Nonomuraea solani</name>
    <dbReference type="NCBI Taxonomy" id="1144553"/>
    <lineage>
        <taxon>Bacteria</taxon>
        <taxon>Bacillati</taxon>
        <taxon>Actinomycetota</taxon>
        <taxon>Actinomycetes</taxon>
        <taxon>Streptosporangiales</taxon>
        <taxon>Streptosporangiaceae</taxon>
        <taxon>Nonomuraea</taxon>
    </lineage>
</organism>
<evidence type="ECO:0000313" key="5">
    <source>
        <dbReference type="Proteomes" id="UP000236732"/>
    </source>
</evidence>
<keyword evidence="5" id="KW-1185">Reference proteome</keyword>
<dbReference type="Gene3D" id="3.30.420.10">
    <property type="entry name" value="Ribonuclease H-like superfamily/Ribonuclease H"/>
    <property type="match status" value="1"/>
</dbReference>
<evidence type="ECO:0000259" key="3">
    <source>
        <dbReference type="PROSITE" id="PS50994"/>
    </source>
</evidence>
<dbReference type="Proteomes" id="UP000236732">
    <property type="component" value="Unassembled WGS sequence"/>
</dbReference>
<dbReference type="GO" id="GO:0015074">
    <property type="term" value="P:DNA integration"/>
    <property type="evidence" value="ECO:0007669"/>
    <property type="project" value="InterPro"/>
</dbReference>
<dbReference type="PANTHER" id="PTHR46889:SF4">
    <property type="entry name" value="TRANSPOSASE INSO FOR INSERTION SEQUENCE ELEMENT IS911B-RELATED"/>
    <property type="match status" value="1"/>
</dbReference>
<dbReference type="InterPro" id="IPR025948">
    <property type="entry name" value="HTH-like_dom"/>
</dbReference>
<dbReference type="AlphaFoldDB" id="A0A1H6EXC8"/>
<evidence type="ECO:0000256" key="2">
    <source>
        <dbReference type="SAM" id="MobiDB-lite"/>
    </source>
</evidence>
<dbReference type="Pfam" id="PF13276">
    <property type="entry name" value="HTH_21"/>
    <property type="match status" value="1"/>
</dbReference>
<protein>
    <submittedName>
        <fullName evidence="4">Transposase InsO and inactivated derivatives</fullName>
    </submittedName>
</protein>
<dbReference type="PANTHER" id="PTHR46889">
    <property type="entry name" value="TRANSPOSASE INSF FOR INSERTION SEQUENCE IS3B-RELATED"/>
    <property type="match status" value="1"/>
</dbReference>
<proteinExistence type="predicted"/>
<dbReference type="InterPro" id="IPR050900">
    <property type="entry name" value="Transposase_IS3/IS150/IS904"/>
</dbReference>
<dbReference type="EMBL" id="FNVT01000021">
    <property type="protein sequence ID" value="SEH01559.1"/>
    <property type="molecule type" value="Genomic_DNA"/>
</dbReference>
<feature type="compositionally biased region" description="Basic residues" evidence="2">
    <location>
        <begin position="311"/>
        <end position="322"/>
    </location>
</feature>
<evidence type="ECO:0000313" key="4">
    <source>
        <dbReference type="EMBL" id="SEH01559.1"/>
    </source>
</evidence>
<dbReference type="GO" id="GO:0003676">
    <property type="term" value="F:nucleic acid binding"/>
    <property type="evidence" value="ECO:0007669"/>
    <property type="project" value="InterPro"/>
</dbReference>
<dbReference type="Pfam" id="PF00665">
    <property type="entry name" value="rve"/>
    <property type="match status" value="1"/>
</dbReference>
<dbReference type="RefSeq" id="WP_200824734.1">
    <property type="nucleotide sequence ID" value="NZ_FNVT01000021.1"/>
</dbReference>
<gene>
    <name evidence="4" type="ORF">SAMN05444920_1217</name>
</gene>
<accession>A0A1H6EXC8</accession>
<dbReference type="InterPro" id="IPR001584">
    <property type="entry name" value="Integrase_cat-core"/>
</dbReference>
<dbReference type="PROSITE" id="PS50994">
    <property type="entry name" value="INTEGRASE"/>
    <property type="match status" value="1"/>
</dbReference>
<comment type="function">
    <text evidence="1">Involved in the transposition of the insertion sequence.</text>
</comment>
<sequence length="322" mass="35479">MNLAAFIAAQRADHAIPYATSCRAVGRSVAWLYKWLARARDGPSARQRRRLRLTEAVISMFWQRKGADGSPRIAERLRREGWRVSDNTVAKIMRERGLAARPGRKRKNTTRQDGGRWHAADRLGRDFSASAANQRWVGDGTEIPTEEGKLQLAAVSDLFSRRIVGYALSEHHDAALALGALQMAVAVRGGTVAGVVMHTDRGSEYTAHLFRAACDRLGIDQSMGRTGSALDNAPAEALFSSLEFELLRLAGPFGTHAQARAAVAAWVDDFNHERLHTANGLRPPVEFEQLDAATQAKIRTQIAEKKQARAAARRKKKKKKAA</sequence>
<feature type="region of interest" description="Disordered" evidence="2">
    <location>
        <begin position="301"/>
        <end position="322"/>
    </location>
</feature>
<dbReference type="InterPro" id="IPR012337">
    <property type="entry name" value="RNaseH-like_sf"/>
</dbReference>
<evidence type="ECO:0000256" key="1">
    <source>
        <dbReference type="ARBA" id="ARBA00002286"/>
    </source>
</evidence>
<feature type="domain" description="Integrase catalytic" evidence="3">
    <location>
        <begin position="128"/>
        <end position="291"/>
    </location>
</feature>
<reference evidence="4 5" key="1">
    <citation type="submission" date="2016-10" db="EMBL/GenBank/DDBJ databases">
        <authorList>
            <person name="de Groot N.N."/>
        </authorList>
    </citation>
    <scope>NUCLEOTIDE SEQUENCE [LARGE SCALE GENOMIC DNA]</scope>
    <source>
        <strain evidence="4 5">CGMCC 4.7037</strain>
    </source>
</reference>
<dbReference type="InterPro" id="IPR036397">
    <property type="entry name" value="RNaseH_sf"/>
</dbReference>
<dbReference type="NCBIfam" id="NF033516">
    <property type="entry name" value="transpos_IS3"/>
    <property type="match status" value="1"/>
</dbReference>
<dbReference type="SUPFAM" id="SSF53098">
    <property type="entry name" value="Ribonuclease H-like"/>
    <property type="match status" value="1"/>
</dbReference>
<name>A0A1H6EXC8_9ACTN</name>